<evidence type="ECO:0000256" key="3">
    <source>
        <dbReference type="ARBA" id="ARBA00022448"/>
    </source>
</evidence>
<evidence type="ECO:0000256" key="8">
    <source>
        <dbReference type="ARBA" id="ARBA00025752"/>
    </source>
</evidence>
<dbReference type="InterPro" id="IPR045033">
    <property type="entry name" value="PILS1/3/4/5/7"/>
</dbReference>
<keyword evidence="6 10" id="KW-0472">Membrane</keyword>
<evidence type="ECO:0000256" key="9">
    <source>
        <dbReference type="SAM" id="MobiDB-lite"/>
    </source>
</evidence>
<feature type="transmembrane region" description="Helical" evidence="10">
    <location>
        <begin position="33"/>
        <end position="54"/>
    </location>
</feature>
<keyword evidence="4 10" id="KW-0812">Transmembrane</keyword>
<evidence type="ECO:0000256" key="2">
    <source>
        <dbReference type="ARBA" id="ARBA00004308"/>
    </source>
</evidence>
<feature type="transmembrane region" description="Helical" evidence="10">
    <location>
        <begin position="305"/>
        <end position="327"/>
    </location>
</feature>
<keyword evidence="5 10" id="KW-1133">Transmembrane helix</keyword>
<feature type="compositionally biased region" description="Polar residues" evidence="9">
    <location>
        <begin position="268"/>
        <end position="290"/>
    </location>
</feature>
<evidence type="ECO:0000256" key="1">
    <source>
        <dbReference type="ARBA" id="ARBA00004141"/>
    </source>
</evidence>
<dbReference type="PANTHER" id="PTHR31651">
    <property type="match status" value="1"/>
</dbReference>
<feature type="transmembrane region" description="Helical" evidence="10">
    <location>
        <begin position="6"/>
        <end position="24"/>
    </location>
</feature>
<feature type="non-terminal residue" evidence="11">
    <location>
        <position position="1"/>
    </location>
</feature>
<dbReference type="EMBL" id="HBHT01014250">
    <property type="protein sequence ID" value="CAD9960268.1"/>
    <property type="molecule type" value="Transcribed_RNA"/>
</dbReference>
<feature type="transmembrane region" description="Helical" evidence="10">
    <location>
        <begin position="474"/>
        <end position="493"/>
    </location>
</feature>
<dbReference type="GO" id="GO:0012505">
    <property type="term" value="C:endomembrane system"/>
    <property type="evidence" value="ECO:0007669"/>
    <property type="project" value="UniProtKB-SubCell"/>
</dbReference>
<evidence type="ECO:0000256" key="5">
    <source>
        <dbReference type="ARBA" id="ARBA00022989"/>
    </source>
</evidence>
<organism evidence="11">
    <name type="scientific">Entomoneis paludosa</name>
    <dbReference type="NCBI Taxonomy" id="265537"/>
    <lineage>
        <taxon>Eukaryota</taxon>
        <taxon>Sar</taxon>
        <taxon>Stramenopiles</taxon>
        <taxon>Ochrophyta</taxon>
        <taxon>Bacillariophyta</taxon>
        <taxon>Bacillariophyceae</taxon>
        <taxon>Bacillariophycidae</taxon>
        <taxon>Entomoneidaceae</taxon>
        <taxon>Entomoneis</taxon>
    </lineage>
</organism>
<feature type="transmembrane region" description="Helical" evidence="10">
    <location>
        <begin position="432"/>
        <end position="454"/>
    </location>
</feature>
<sequence>VLLVWPFVVLGLGLLVGQFMIYLVQPPKWQHNCILAATAFANAMGMPITLMDVIGHNFQPPFEYNPVLDPSMFQSIYVILNPVLQWGLGGWLLSSEDDSELQGGEEEDKPKRVSQEEEDDSQEDEKTSIDTGDGSAGFGTFASTTGGPPVVAVPRRVVEQQRNSFLRSKVLSVVSLEDAGYDTEASPFVPRGARRNRRERIQEKEEDSSDGDDDWQVDLEERAGLLIPPPAVQQQTSGNVSFLMPPISQQQAQQAALLPPSTVPEQPMQPQKRSSPTKQAVANNGSSKNSNDWARVLRKIASKALAPPAVGAMLGFVVAACTPLRGLFVDLEHRADNAPLEWIFDGILTLAQSAIPVNMCVVGVNLSIATQRRTTPVSSNGKPAHATTSARDDAKTFIAVVLGKMLVLPLIGTLLIYILKTYFWSVPQDIQFQFYLVLLMNFVTPTANVVMVIAELGSGPESKKFMASLIGWQYIAAPILLSLTVMMIVWMAVLQ</sequence>
<protein>
    <recommendedName>
        <fullName evidence="12">Auxin efflux carrier</fullName>
    </recommendedName>
</protein>
<accession>A0A7S3DN90</accession>
<reference evidence="11" key="1">
    <citation type="submission" date="2021-01" db="EMBL/GenBank/DDBJ databases">
        <authorList>
            <person name="Corre E."/>
            <person name="Pelletier E."/>
            <person name="Niang G."/>
            <person name="Scheremetjew M."/>
            <person name="Finn R."/>
            <person name="Kale V."/>
            <person name="Holt S."/>
            <person name="Cochrane G."/>
            <person name="Meng A."/>
            <person name="Brown T."/>
            <person name="Cohen L."/>
        </authorList>
    </citation>
    <scope>NUCLEOTIDE SEQUENCE</scope>
    <source>
        <strain evidence="11">CCMP125</strain>
    </source>
</reference>
<dbReference type="GO" id="GO:0016020">
    <property type="term" value="C:membrane"/>
    <property type="evidence" value="ECO:0007669"/>
    <property type="project" value="UniProtKB-SubCell"/>
</dbReference>
<comment type="subcellular location">
    <subcellularLocation>
        <location evidence="2">Endomembrane system</location>
    </subcellularLocation>
    <subcellularLocation>
        <location evidence="1">Membrane</location>
        <topology evidence="1">Multi-pass membrane protein</topology>
    </subcellularLocation>
</comment>
<keyword evidence="3" id="KW-0813">Transport</keyword>
<evidence type="ECO:0000256" key="4">
    <source>
        <dbReference type="ARBA" id="ARBA00022692"/>
    </source>
</evidence>
<feature type="transmembrane region" description="Helical" evidence="10">
    <location>
        <begin position="347"/>
        <end position="368"/>
    </location>
</feature>
<dbReference type="InterPro" id="IPR004776">
    <property type="entry name" value="Mem_transp_PIN-like"/>
</dbReference>
<feature type="compositionally biased region" description="Low complexity" evidence="9">
    <location>
        <begin position="138"/>
        <end position="150"/>
    </location>
</feature>
<comment type="function">
    <text evidence="7">Involved in cellular auxin homeostasis by regulating auxin metabolism. Regulates intracellular auxin accumulation at the endoplasmic reticulum and thus auxin availability for nuclear auxin signaling.</text>
</comment>
<proteinExistence type="inferred from homology"/>
<dbReference type="PANTHER" id="PTHR31651:SF33">
    <property type="entry name" value="PROTEIN PIN-LIKES 1"/>
    <property type="match status" value="1"/>
</dbReference>
<evidence type="ECO:0000313" key="11">
    <source>
        <dbReference type="EMBL" id="CAD9960268.1"/>
    </source>
</evidence>
<evidence type="ECO:0000256" key="6">
    <source>
        <dbReference type="ARBA" id="ARBA00023136"/>
    </source>
</evidence>
<feature type="region of interest" description="Disordered" evidence="9">
    <location>
        <begin position="183"/>
        <end position="215"/>
    </location>
</feature>
<gene>
    <name evidence="11" type="ORF">APAL1065_LOCUS9552</name>
</gene>
<comment type="similarity">
    <text evidence="8">Belongs to the auxin efflux carrier (TC 2.A.69.2) family.</text>
</comment>
<evidence type="ECO:0008006" key="12">
    <source>
        <dbReference type="Google" id="ProtNLM"/>
    </source>
</evidence>
<name>A0A7S3DN90_9STRA</name>
<feature type="transmembrane region" description="Helical" evidence="10">
    <location>
        <begin position="74"/>
        <end position="93"/>
    </location>
</feature>
<feature type="compositionally biased region" description="Acidic residues" evidence="9">
    <location>
        <begin position="97"/>
        <end position="107"/>
    </location>
</feature>
<dbReference type="Pfam" id="PF03547">
    <property type="entry name" value="Mem_trans"/>
    <property type="match status" value="1"/>
</dbReference>
<feature type="region of interest" description="Disordered" evidence="9">
    <location>
        <begin position="251"/>
        <end position="290"/>
    </location>
</feature>
<feature type="transmembrane region" description="Helical" evidence="10">
    <location>
        <begin position="397"/>
        <end position="420"/>
    </location>
</feature>
<feature type="region of interest" description="Disordered" evidence="9">
    <location>
        <begin position="97"/>
        <end position="150"/>
    </location>
</feature>
<dbReference type="GO" id="GO:0055085">
    <property type="term" value="P:transmembrane transport"/>
    <property type="evidence" value="ECO:0007669"/>
    <property type="project" value="InterPro"/>
</dbReference>
<evidence type="ECO:0000256" key="7">
    <source>
        <dbReference type="ARBA" id="ARBA00025100"/>
    </source>
</evidence>
<dbReference type="AlphaFoldDB" id="A0A7S3DN90"/>
<feature type="compositionally biased region" description="Acidic residues" evidence="9">
    <location>
        <begin position="204"/>
        <end position="215"/>
    </location>
</feature>
<evidence type="ECO:0000256" key="10">
    <source>
        <dbReference type="SAM" id="Phobius"/>
    </source>
</evidence>